<dbReference type="STRING" id="596315.HMPREF0634_0336"/>
<name>E0E2P6_9FIRM</name>
<gene>
    <name evidence="5" type="ORF">HMPREF0634_0336</name>
</gene>
<reference evidence="5 6" key="1">
    <citation type="submission" date="2010-08" db="EMBL/GenBank/DDBJ databases">
        <authorList>
            <person name="Harkins D.M."/>
            <person name="Madupu R."/>
            <person name="Durkin A.S."/>
            <person name="Torralba M."/>
            <person name="Methe B."/>
            <person name="Sutton G.G."/>
            <person name="Nelson K.E."/>
        </authorList>
    </citation>
    <scope>NUCLEOTIDE SEQUENCE [LARGE SCALE GENOMIC DNA]</scope>
    <source>
        <strain evidence="5 6">DSM 17678</strain>
    </source>
</reference>
<dbReference type="GO" id="GO:0008745">
    <property type="term" value="F:N-acetylmuramoyl-L-alanine amidase activity"/>
    <property type="evidence" value="ECO:0007669"/>
    <property type="project" value="UniProtKB-EC"/>
</dbReference>
<dbReference type="Proteomes" id="UP000003244">
    <property type="component" value="Unassembled WGS sequence"/>
</dbReference>
<keyword evidence="6" id="KW-1185">Reference proteome</keyword>
<dbReference type="PANTHER" id="PTHR30404">
    <property type="entry name" value="N-ACETYLMURAMOYL-L-ALANINE AMIDASE"/>
    <property type="match status" value="1"/>
</dbReference>
<evidence type="ECO:0000313" key="5">
    <source>
        <dbReference type="EMBL" id="EFM64847.1"/>
    </source>
</evidence>
<dbReference type="Gene3D" id="3.40.630.40">
    <property type="entry name" value="Zn-dependent exopeptidases"/>
    <property type="match status" value="1"/>
</dbReference>
<organism evidence="5 6">
    <name type="scientific">Peptostreptococcus stomatis DSM 17678</name>
    <dbReference type="NCBI Taxonomy" id="596315"/>
    <lineage>
        <taxon>Bacteria</taxon>
        <taxon>Bacillati</taxon>
        <taxon>Bacillota</taxon>
        <taxon>Clostridia</taxon>
        <taxon>Peptostreptococcales</taxon>
        <taxon>Peptostreptococcaceae</taxon>
        <taxon>Peptostreptococcus</taxon>
    </lineage>
</organism>
<feature type="compositionally biased region" description="Polar residues" evidence="2">
    <location>
        <begin position="250"/>
        <end position="260"/>
    </location>
</feature>
<dbReference type="Pfam" id="PF01520">
    <property type="entry name" value="Amidase_3"/>
    <property type="match status" value="1"/>
</dbReference>
<dbReference type="InterPro" id="IPR002508">
    <property type="entry name" value="MurNAc-LAA_cat"/>
</dbReference>
<feature type="domain" description="MurNAc-LAA" evidence="4">
    <location>
        <begin position="165"/>
        <end position="357"/>
    </location>
</feature>
<keyword evidence="1 5" id="KW-0378">Hydrolase</keyword>
<feature type="compositionally biased region" description="Basic residues" evidence="2">
    <location>
        <begin position="26"/>
        <end position="43"/>
    </location>
</feature>
<dbReference type="GO" id="GO:0009253">
    <property type="term" value="P:peptidoglycan catabolic process"/>
    <property type="evidence" value="ECO:0007669"/>
    <property type="project" value="InterPro"/>
</dbReference>
<comment type="caution">
    <text evidence="5">The sequence shown here is derived from an EMBL/GenBank/DDBJ whole genome shotgun (WGS) entry which is preliminary data.</text>
</comment>
<feature type="region of interest" description="Disordered" evidence="2">
    <location>
        <begin position="1"/>
        <end position="43"/>
    </location>
</feature>
<feature type="compositionally biased region" description="Basic and acidic residues" evidence="2">
    <location>
        <begin position="261"/>
        <end position="283"/>
    </location>
</feature>
<dbReference type="PANTHER" id="PTHR30404:SF0">
    <property type="entry name" value="N-ACETYLMURAMOYL-L-ALANINE AMIDASE AMIC"/>
    <property type="match status" value="1"/>
</dbReference>
<dbReference type="InterPro" id="IPR050695">
    <property type="entry name" value="N-acetylmuramoyl_amidase_3"/>
</dbReference>
<feature type="compositionally biased region" description="Basic and acidic residues" evidence="2">
    <location>
        <begin position="215"/>
        <end position="247"/>
    </location>
</feature>
<keyword evidence="3" id="KW-0472">Membrane</keyword>
<protein>
    <submittedName>
        <fullName evidence="5">N-acetylmuramoyl-L-alanine amidase</fullName>
        <ecNumber evidence="5">3.5.1.28</ecNumber>
    </submittedName>
</protein>
<dbReference type="RefSeq" id="WP_007789248.1">
    <property type="nucleotide sequence ID" value="NZ_ADGQ01000044.1"/>
</dbReference>
<dbReference type="GeneID" id="84800509"/>
<dbReference type="EMBL" id="ADGQ01000044">
    <property type="protein sequence ID" value="EFM64847.1"/>
    <property type="molecule type" value="Genomic_DNA"/>
</dbReference>
<proteinExistence type="predicted"/>
<dbReference type="EC" id="3.5.1.28" evidence="5"/>
<feature type="transmembrane region" description="Helical" evidence="3">
    <location>
        <begin position="51"/>
        <end position="70"/>
    </location>
</feature>
<evidence type="ECO:0000256" key="2">
    <source>
        <dbReference type="SAM" id="MobiDB-lite"/>
    </source>
</evidence>
<feature type="region of interest" description="Disordered" evidence="2">
    <location>
        <begin position="215"/>
        <end position="288"/>
    </location>
</feature>
<dbReference type="GO" id="GO:0030288">
    <property type="term" value="C:outer membrane-bounded periplasmic space"/>
    <property type="evidence" value="ECO:0007669"/>
    <property type="project" value="TreeGrafter"/>
</dbReference>
<dbReference type="AlphaFoldDB" id="E0E2P6"/>
<accession>E0E2P6</accession>
<dbReference type="SMART" id="SM00646">
    <property type="entry name" value="Ami_3"/>
    <property type="match status" value="1"/>
</dbReference>
<dbReference type="CDD" id="cd02696">
    <property type="entry name" value="MurNAc-LAA"/>
    <property type="match status" value="1"/>
</dbReference>
<keyword evidence="3" id="KW-1133">Transmembrane helix</keyword>
<evidence type="ECO:0000259" key="4">
    <source>
        <dbReference type="SMART" id="SM00646"/>
    </source>
</evidence>
<dbReference type="OrthoDB" id="9806267at2"/>
<sequence>MGKKTRTRQGQNRNSRSRRPNEQRRPSKQRRPNNPARKTRPRRKKIIKSRLFLVLFIIFIIFFAIGRLVWSNHKNTQAKKALEASQNQKSIELMEAKKRNVINVAVDAAKGGINEGMTAYRGSQKEKDINLEIAKYVKDNLSDQADINVIMVRSYDEDMKLSERVAYAKKNQADLYVSIRLSAQANRNDASGIDTFYIGPENIEYDSLIKDESKKTVSLKDENKSKKTDESTDKEKGDKSSKDKIDTGDVDTNNKSSSQENSDKEDSSKGTSKGKTDKPERKNLSKLMAESIQNTTVSYIEMKDRGVLEKKFDILNYTQMPAVIVQCGFISNKDDARKLESEKYQQDIAKGISEGILKFVDEHRADIIKDRINYR</sequence>
<evidence type="ECO:0000256" key="3">
    <source>
        <dbReference type="SAM" id="Phobius"/>
    </source>
</evidence>
<evidence type="ECO:0000313" key="6">
    <source>
        <dbReference type="Proteomes" id="UP000003244"/>
    </source>
</evidence>
<keyword evidence="3" id="KW-0812">Transmembrane</keyword>
<dbReference type="SUPFAM" id="SSF53187">
    <property type="entry name" value="Zn-dependent exopeptidases"/>
    <property type="match status" value="1"/>
</dbReference>
<evidence type="ECO:0000256" key="1">
    <source>
        <dbReference type="ARBA" id="ARBA00022801"/>
    </source>
</evidence>
<dbReference type="eggNOG" id="COG0860">
    <property type="taxonomic scope" value="Bacteria"/>
</dbReference>